<gene>
    <name evidence="6" type="ORF">HYN48_14900</name>
</gene>
<dbReference type="GO" id="GO:0030288">
    <property type="term" value="C:outer membrane-bounded periplasmic space"/>
    <property type="evidence" value="ECO:0007669"/>
    <property type="project" value="UniProtKB-ARBA"/>
</dbReference>
<dbReference type="PANTHER" id="PTHR30290:SF10">
    <property type="entry name" value="PERIPLASMIC OLIGOPEPTIDE-BINDING PROTEIN-RELATED"/>
    <property type="match status" value="1"/>
</dbReference>
<dbReference type="PIRSF" id="PIRSF002741">
    <property type="entry name" value="MppA"/>
    <property type="match status" value="1"/>
</dbReference>
<dbReference type="RefSeq" id="WP_108373136.1">
    <property type="nucleotide sequence ID" value="NZ_CP028811.1"/>
</dbReference>
<dbReference type="KEGG" id="fmg:HYN48_14900"/>
<evidence type="ECO:0000256" key="4">
    <source>
        <dbReference type="ARBA" id="ARBA00022729"/>
    </source>
</evidence>
<dbReference type="SUPFAM" id="SSF53850">
    <property type="entry name" value="Periplasmic binding protein-like II"/>
    <property type="match status" value="1"/>
</dbReference>
<dbReference type="AlphaFoldDB" id="A0A2S0RH62"/>
<dbReference type="CDD" id="cd00995">
    <property type="entry name" value="PBP2_NikA_DppA_OppA_like"/>
    <property type="match status" value="1"/>
</dbReference>
<dbReference type="OrthoDB" id="9772924at2"/>
<dbReference type="InterPro" id="IPR000914">
    <property type="entry name" value="SBP_5_dom"/>
</dbReference>
<dbReference type="GO" id="GO:0043190">
    <property type="term" value="C:ATP-binding cassette (ABC) transporter complex"/>
    <property type="evidence" value="ECO:0007669"/>
    <property type="project" value="InterPro"/>
</dbReference>
<keyword evidence="7" id="KW-1185">Reference proteome</keyword>
<feature type="domain" description="Solute-binding protein family 5" evidence="5">
    <location>
        <begin position="74"/>
        <end position="450"/>
    </location>
</feature>
<dbReference type="GO" id="GO:1904680">
    <property type="term" value="F:peptide transmembrane transporter activity"/>
    <property type="evidence" value="ECO:0007669"/>
    <property type="project" value="TreeGrafter"/>
</dbReference>
<accession>A0A2S0RH62</accession>
<sequence length="537" mass="61272">MKFIIRYISIFCITLTFFACNKTDQSGKDLLVFRYNEIATISSLDPAFSKNQAMIWPCNQLYNGLVQLDDSLHIQPDIAKSWQISDDGKTYTFTIRNDVYFHKDAAFGKDSTRTVRAADFEYSLKRLTDEKVASPGSWIMQNVESLKTVNDSVFEIRLTKAFPAFLGLLAMKYASVVPKEAVAHYGSDFRSHPVGTGPFRFKFWEENVKLVLRKNPIYFEKDENGVRLPYLEAVAITFLPDRQSGFLQFVQGNIDFTSGLDPSYTNEILTQKGQLQPKYKDKVNLVTSPYLNTEYLGFRMDGGDKAVLDKRIRQALNYGFDRHKMLLYLRNNMGIPAVNGMIPAGLPGFNNIRGYDYDLEKARQLVADYKKTTGDKNPKITLSTNASYIDIGEFLQREWQKTGLTVEVDVSPPATLRTAISTGKVSFFRASWIADYPDAENYLSLFYSKNFAPDGPNYTHFKSAEFDRLYELASKETDNEKRYALYEQMDKLVIDEAPVIPLFYDKVARFTLKNVQGLGINPLNLVNLKRVKKGKPL</sequence>
<evidence type="ECO:0000256" key="1">
    <source>
        <dbReference type="ARBA" id="ARBA00004196"/>
    </source>
</evidence>
<comment type="subcellular location">
    <subcellularLocation>
        <location evidence="1">Cell envelope</location>
    </subcellularLocation>
</comment>
<dbReference type="Pfam" id="PF00496">
    <property type="entry name" value="SBP_bac_5"/>
    <property type="match status" value="1"/>
</dbReference>
<dbReference type="PANTHER" id="PTHR30290">
    <property type="entry name" value="PERIPLASMIC BINDING COMPONENT OF ABC TRANSPORTER"/>
    <property type="match status" value="1"/>
</dbReference>
<dbReference type="Gene3D" id="3.40.190.10">
    <property type="entry name" value="Periplasmic binding protein-like II"/>
    <property type="match status" value="1"/>
</dbReference>
<comment type="similarity">
    <text evidence="2">Belongs to the bacterial solute-binding protein 5 family.</text>
</comment>
<dbReference type="Gene3D" id="3.10.105.10">
    <property type="entry name" value="Dipeptide-binding Protein, Domain 3"/>
    <property type="match status" value="1"/>
</dbReference>
<name>A0A2S0RH62_9FLAO</name>
<evidence type="ECO:0000256" key="3">
    <source>
        <dbReference type="ARBA" id="ARBA00022448"/>
    </source>
</evidence>
<organism evidence="6 7">
    <name type="scientific">Flavobacterium magnum</name>
    <dbReference type="NCBI Taxonomy" id="2162713"/>
    <lineage>
        <taxon>Bacteria</taxon>
        <taxon>Pseudomonadati</taxon>
        <taxon>Bacteroidota</taxon>
        <taxon>Flavobacteriia</taxon>
        <taxon>Flavobacteriales</taxon>
        <taxon>Flavobacteriaceae</taxon>
        <taxon>Flavobacterium</taxon>
    </lineage>
</organism>
<dbReference type="InterPro" id="IPR030678">
    <property type="entry name" value="Peptide/Ni-bd"/>
</dbReference>
<evidence type="ECO:0000313" key="7">
    <source>
        <dbReference type="Proteomes" id="UP000244193"/>
    </source>
</evidence>
<dbReference type="Gene3D" id="3.90.76.10">
    <property type="entry name" value="Dipeptide-binding Protein, Domain 1"/>
    <property type="match status" value="1"/>
</dbReference>
<dbReference type="InterPro" id="IPR039424">
    <property type="entry name" value="SBP_5"/>
</dbReference>
<evidence type="ECO:0000256" key="2">
    <source>
        <dbReference type="ARBA" id="ARBA00005695"/>
    </source>
</evidence>
<evidence type="ECO:0000313" key="6">
    <source>
        <dbReference type="EMBL" id="AWA31277.1"/>
    </source>
</evidence>
<dbReference type="Proteomes" id="UP000244193">
    <property type="component" value="Chromosome"/>
</dbReference>
<reference evidence="6 7" key="1">
    <citation type="submission" date="2018-04" db="EMBL/GenBank/DDBJ databases">
        <title>Genome sequencing of Flavobacterium sp. HYN0048.</title>
        <authorList>
            <person name="Yi H."/>
            <person name="Baek C."/>
        </authorList>
    </citation>
    <scope>NUCLEOTIDE SEQUENCE [LARGE SCALE GENOMIC DNA]</scope>
    <source>
        <strain evidence="6 7">HYN0048</strain>
    </source>
</reference>
<keyword evidence="3" id="KW-0813">Transport</keyword>
<dbReference type="EMBL" id="CP028811">
    <property type="protein sequence ID" value="AWA31277.1"/>
    <property type="molecule type" value="Genomic_DNA"/>
</dbReference>
<protein>
    <submittedName>
        <fullName evidence="6">ABC transporter substrate-binding protein</fullName>
    </submittedName>
</protein>
<dbReference type="PROSITE" id="PS51257">
    <property type="entry name" value="PROKAR_LIPOPROTEIN"/>
    <property type="match status" value="1"/>
</dbReference>
<evidence type="ECO:0000259" key="5">
    <source>
        <dbReference type="Pfam" id="PF00496"/>
    </source>
</evidence>
<proteinExistence type="inferred from homology"/>
<dbReference type="GO" id="GO:0015833">
    <property type="term" value="P:peptide transport"/>
    <property type="evidence" value="ECO:0007669"/>
    <property type="project" value="TreeGrafter"/>
</dbReference>
<keyword evidence="4" id="KW-0732">Signal</keyword>